<keyword evidence="5" id="KW-1185">Reference proteome</keyword>
<dbReference type="Pfam" id="PF00096">
    <property type="entry name" value="zf-C2H2"/>
    <property type="match status" value="2"/>
</dbReference>
<proteinExistence type="predicted"/>
<dbReference type="InterPro" id="IPR013087">
    <property type="entry name" value="Znf_C2H2_type"/>
</dbReference>
<feature type="region of interest" description="Disordered" evidence="2">
    <location>
        <begin position="71"/>
        <end position="94"/>
    </location>
</feature>
<dbReference type="PROSITE" id="PS50157">
    <property type="entry name" value="ZINC_FINGER_C2H2_2"/>
    <property type="match status" value="2"/>
</dbReference>
<feature type="domain" description="C2H2-type" evidence="3">
    <location>
        <begin position="51"/>
        <end position="79"/>
    </location>
</feature>
<sequence>MLVSAGRRTSTARHSQFPGSRIYACKTCGKVFLHQCNLIRHRKKCEGDFYLGCPMCSQRFYRRDRLQEHLASKHQAVDTMKGRKKRYRYQEPPQ</sequence>
<evidence type="ECO:0000259" key="3">
    <source>
        <dbReference type="PROSITE" id="PS50157"/>
    </source>
</evidence>
<dbReference type="AlphaFoldDB" id="A0ABD0K261"/>
<dbReference type="Proteomes" id="UP001519460">
    <property type="component" value="Unassembled WGS sequence"/>
</dbReference>
<protein>
    <recommendedName>
        <fullName evidence="3">C2H2-type domain-containing protein</fullName>
    </recommendedName>
</protein>
<accession>A0ABD0K261</accession>
<dbReference type="InterPro" id="IPR036236">
    <property type="entry name" value="Znf_C2H2_sf"/>
</dbReference>
<reference evidence="4 5" key="1">
    <citation type="journal article" date="2023" name="Sci. Data">
        <title>Genome assembly of the Korean intertidal mud-creeper Batillaria attramentaria.</title>
        <authorList>
            <person name="Patra A.K."/>
            <person name="Ho P.T."/>
            <person name="Jun S."/>
            <person name="Lee S.J."/>
            <person name="Kim Y."/>
            <person name="Won Y.J."/>
        </authorList>
    </citation>
    <scope>NUCLEOTIDE SEQUENCE [LARGE SCALE GENOMIC DNA]</scope>
    <source>
        <strain evidence="4">Wonlab-2016</strain>
    </source>
</reference>
<keyword evidence="1" id="KW-0479">Metal-binding</keyword>
<gene>
    <name evidence="4" type="ORF">BaRGS_00027493</name>
</gene>
<evidence type="ECO:0000256" key="2">
    <source>
        <dbReference type="SAM" id="MobiDB-lite"/>
    </source>
</evidence>
<evidence type="ECO:0000313" key="5">
    <source>
        <dbReference type="Proteomes" id="UP001519460"/>
    </source>
</evidence>
<evidence type="ECO:0000313" key="4">
    <source>
        <dbReference type="EMBL" id="KAK7481233.1"/>
    </source>
</evidence>
<feature type="domain" description="C2H2-type" evidence="3">
    <location>
        <begin position="23"/>
        <end position="43"/>
    </location>
</feature>
<dbReference type="GO" id="GO:0008270">
    <property type="term" value="F:zinc ion binding"/>
    <property type="evidence" value="ECO:0007669"/>
    <property type="project" value="UniProtKB-KW"/>
</dbReference>
<organism evidence="4 5">
    <name type="scientific">Batillaria attramentaria</name>
    <dbReference type="NCBI Taxonomy" id="370345"/>
    <lineage>
        <taxon>Eukaryota</taxon>
        <taxon>Metazoa</taxon>
        <taxon>Spiralia</taxon>
        <taxon>Lophotrochozoa</taxon>
        <taxon>Mollusca</taxon>
        <taxon>Gastropoda</taxon>
        <taxon>Caenogastropoda</taxon>
        <taxon>Sorbeoconcha</taxon>
        <taxon>Cerithioidea</taxon>
        <taxon>Batillariidae</taxon>
        <taxon>Batillaria</taxon>
    </lineage>
</organism>
<keyword evidence="1" id="KW-0862">Zinc</keyword>
<evidence type="ECO:0000256" key="1">
    <source>
        <dbReference type="PROSITE-ProRule" id="PRU00042"/>
    </source>
</evidence>
<dbReference type="SUPFAM" id="SSF57667">
    <property type="entry name" value="beta-beta-alpha zinc fingers"/>
    <property type="match status" value="1"/>
</dbReference>
<dbReference type="SMART" id="SM00355">
    <property type="entry name" value="ZnF_C2H2"/>
    <property type="match status" value="2"/>
</dbReference>
<comment type="caution">
    <text evidence="4">The sequence shown here is derived from an EMBL/GenBank/DDBJ whole genome shotgun (WGS) entry which is preliminary data.</text>
</comment>
<keyword evidence="1" id="KW-0863">Zinc-finger</keyword>
<name>A0ABD0K261_9CAEN</name>
<dbReference type="Gene3D" id="3.30.160.60">
    <property type="entry name" value="Classic Zinc Finger"/>
    <property type="match status" value="1"/>
</dbReference>
<dbReference type="PROSITE" id="PS00028">
    <property type="entry name" value="ZINC_FINGER_C2H2_1"/>
    <property type="match status" value="1"/>
</dbReference>
<dbReference type="EMBL" id="JACVVK020000265">
    <property type="protein sequence ID" value="KAK7481233.1"/>
    <property type="molecule type" value="Genomic_DNA"/>
</dbReference>